<evidence type="ECO:0000313" key="2">
    <source>
        <dbReference type="Proteomes" id="UP000465866"/>
    </source>
</evidence>
<dbReference type="NCBIfam" id="TIGR03931">
    <property type="entry name" value="T7SS_Rv3446c"/>
    <property type="match status" value="1"/>
</dbReference>
<dbReference type="KEGG" id="mcoo:MCOO_42870"/>
<dbReference type="EMBL" id="AP022569">
    <property type="protein sequence ID" value="BBX48272.1"/>
    <property type="molecule type" value="Genomic_DNA"/>
</dbReference>
<proteinExistence type="predicted"/>
<dbReference type="InterPro" id="IPR023840">
    <property type="entry name" value="T7SS_Rv3446c"/>
</dbReference>
<dbReference type="Proteomes" id="UP000465866">
    <property type="component" value="Chromosome"/>
</dbReference>
<name>A0A7I7L3W8_9MYCO</name>
<gene>
    <name evidence="1" type="ORF">MCOO_42870</name>
</gene>
<dbReference type="AlphaFoldDB" id="A0A7I7L3W8"/>
<evidence type="ECO:0000313" key="1">
    <source>
        <dbReference type="EMBL" id="BBX48272.1"/>
    </source>
</evidence>
<sequence>MCCGVGTVADVELERVAFESLDDAVALVDLRPVTVESLWRSVLESLKCGDADSVTVIYPSWWTPRRVGVIRTAAEVLGDKAVMKPRSWLLDQASTSAVATVEIADGFVVVSGSTVVAETRRREQRAVVEAVVSAVLRMATIDTIVIDAPRTVCGAGTLSALIAEELRAAGGMTVLEIGDMELRKLAAGIVPSDASDDDGASEGAGRRRWQLALMVPIVSAVLGVGVAVHRPTPPTVQDVVPTTVVVEGHVALEVPSGWPVRRVVAGPGSARLQISSPSDPEVALHVTQSKVALAGLDATAEFLKSAIDSAPAGVFVDFNPAGQNAGRPVVTYREVRSGHDVRWTVWVDKAIRISIGCQSRHGLGAATSSECDRAVRSARAVM</sequence>
<protein>
    <submittedName>
        <fullName evidence="1">Type VII secretion-associated protein</fullName>
    </submittedName>
</protein>
<keyword evidence="2" id="KW-1185">Reference proteome</keyword>
<organism evidence="1 2">
    <name type="scientific">Mycobacterium cookii</name>
    <dbReference type="NCBI Taxonomy" id="1775"/>
    <lineage>
        <taxon>Bacteria</taxon>
        <taxon>Bacillati</taxon>
        <taxon>Actinomycetota</taxon>
        <taxon>Actinomycetes</taxon>
        <taxon>Mycobacteriales</taxon>
        <taxon>Mycobacteriaceae</taxon>
        <taxon>Mycobacterium</taxon>
    </lineage>
</organism>
<accession>A0A7I7L3W8</accession>
<reference evidence="1 2" key="1">
    <citation type="journal article" date="2019" name="Emerg. Microbes Infect.">
        <title>Comprehensive subspecies identification of 175 nontuberculous mycobacteria species based on 7547 genomic profiles.</title>
        <authorList>
            <person name="Matsumoto Y."/>
            <person name="Kinjo T."/>
            <person name="Motooka D."/>
            <person name="Nabeya D."/>
            <person name="Jung N."/>
            <person name="Uechi K."/>
            <person name="Horii T."/>
            <person name="Iida T."/>
            <person name="Fujita J."/>
            <person name="Nakamura S."/>
        </authorList>
    </citation>
    <scope>NUCLEOTIDE SEQUENCE [LARGE SCALE GENOMIC DNA]</scope>
    <source>
        <strain evidence="1 2">JCM 12404</strain>
    </source>
</reference>